<proteinExistence type="predicted"/>
<dbReference type="AlphaFoldDB" id="A0A815EAF7"/>
<name>A0A815EAF7_9BILA</name>
<dbReference type="Proteomes" id="UP000663829">
    <property type="component" value="Unassembled WGS sequence"/>
</dbReference>
<evidence type="ECO:0000313" key="3">
    <source>
        <dbReference type="EMBL" id="CAF4142428.1"/>
    </source>
</evidence>
<dbReference type="SUPFAM" id="SSF52777">
    <property type="entry name" value="CoA-dependent acyltransferases"/>
    <property type="match status" value="1"/>
</dbReference>
<dbReference type="Proteomes" id="UP000681722">
    <property type="component" value="Unassembled WGS sequence"/>
</dbReference>
<accession>A0A815EAF7</accession>
<dbReference type="InterPro" id="IPR023213">
    <property type="entry name" value="CAT-like_dom_sf"/>
</dbReference>
<keyword evidence="4" id="KW-1185">Reference proteome</keyword>
<evidence type="ECO:0000259" key="1">
    <source>
        <dbReference type="Pfam" id="PF00668"/>
    </source>
</evidence>
<dbReference type="GO" id="GO:0003824">
    <property type="term" value="F:catalytic activity"/>
    <property type="evidence" value="ECO:0007669"/>
    <property type="project" value="InterPro"/>
</dbReference>
<protein>
    <recommendedName>
        <fullName evidence="1">Condensation domain-containing protein</fullName>
    </recommendedName>
</protein>
<dbReference type="EMBL" id="CAJNOQ010012775">
    <property type="protein sequence ID" value="CAF1307770.1"/>
    <property type="molecule type" value="Genomic_DNA"/>
</dbReference>
<feature type="domain" description="Condensation" evidence="1">
    <location>
        <begin position="51"/>
        <end position="216"/>
    </location>
</feature>
<dbReference type="Pfam" id="PF00668">
    <property type="entry name" value="Condensation"/>
    <property type="match status" value="1"/>
</dbReference>
<dbReference type="OrthoDB" id="4507435at2759"/>
<reference evidence="2" key="1">
    <citation type="submission" date="2021-02" db="EMBL/GenBank/DDBJ databases">
        <authorList>
            <person name="Nowell W R."/>
        </authorList>
    </citation>
    <scope>NUCLEOTIDE SEQUENCE</scope>
</reference>
<organism evidence="2 4">
    <name type="scientific">Didymodactylos carnosus</name>
    <dbReference type="NCBI Taxonomy" id="1234261"/>
    <lineage>
        <taxon>Eukaryota</taxon>
        <taxon>Metazoa</taxon>
        <taxon>Spiralia</taxon>
        <taxon>Gnathifera</taxon>
        <taxon>Rotifera</taxon>
        <taxon>Eurotatoria</taxon>
        <taxon>Bdelloidea</taxon>
        <taxon>Philodinida</taxon>
        <taxon>Philodinidae</taxon>
        <taxon>Didymodactylos</taxon>
    </lineage>
</organism>
<sequence length="218" mass="25817">MLSLVFAVISLYRNIPSDIFEALDVWQRCPPTLVQLLAKYRANDVNESKSCTIYNTPLVFHVEHGYVSIERLCTTSLLIIEKHSVLRAKLAYDIDSECLKQSIKPMLRNEQYYSFELSRIFTSEELDKILYNEDTSSLFFNLEQGIIFRCDEKILVRNDIIIFNFHHIAFDESSVNPFVNDFRLDYMNNALYIKTQSFEYIDYSIYERDMNMNEARQY</sequence>
<evidence type="ECO:0000313" key="4">
    <source>
        <dbReference type="Proteomes" id="UP000663829"/>
    </source>
</evidence>
<comment type="caution">
    <text evidence="2">The sequence shown here is derived from an EMBL/GenBank/DDBJ whole genome shotgun (WGS) entry which is preliminary data.</text>
</comment>
<dbReference type="InterPro" id="IPR001242">
    <property type="entry name" value="Condensation_dom"/>
</dbReference>
<dbReference type="EMBL" id="CAJOBC010040712">
    <property type="protein sequence ID" value="CAF4142428.1"/>
    <property type="molecule type" value="Genomic_DNA"/>
</dbReference>
<gene>
    <name evidence="2" type="ORF">GPM918_LOCUS28845</name>
    <name evidence="3" type="ORF">SRO942_LOCUS29373</name>
</gene>
<dbReference type="Gene3D" id="3.30.559.10">
    <property type="entry name" value="Chloramphenicol acetyltransferase-like domain"/>
    <property type="match status" value="1"/>
</dbReference>
<evidence type="ECO:0000313" key="2">
    <source>
        <dbReference type="EMBL" id="CAF1307770.1"/>
    </source>
</evidence>